<comment type="caution">
    <text evidence="9">The sequence shown here is derived from an EMBL/GenBank/DDBJ whole genome shotgun (WGS) entry which is preliminary data.</text>
</comment>
<dbReference type="InterPro" id="IPR051205">
    <property type="entry name" value="UbiH/COQ6_monooxygenase"/>
</dbReference>
<dbReference type="NCBIfam" id="TIGR01988">
    <property type="entry name" value="Ubi-OHases"/>
    <property type="match status" value="1"/>
</dbReference>
<dbReference type="InterPro" id="IPR036188">
    <property type="entry name" value="FAD/NAD-bd_sf"/>
</dbReference>
<evidence type="ECO:0000256" key="6">
    <source>
        <dbReference type="ARBA" id="ARBA00023002"/>
    </source>
</evidence>
<dbReference type="PRINTS" id="PR00420">
    <property type="entry name" value="RNGMNOXGNASE"/>
</dbReference>
<sequence>MSGSRQREYDIAVVGGGLAGASLACALADSGLSIALIEAVPFDAPADANMAARTTAIAWGTRALFERLDLWSAMARDAAPIKRLHVSQKASFGTVRVAADEYDLPALGYVLPNLAMIAALRARLAELEKVDVIAPARFQALRYPEGGEQVEITLTHAETEAPQTLSARLLIGADGAKSSVREALGIGARVDDYHQRALITIVRPERPHDGCAFERFTPDGPVAVLPRSRDSCAVVWTLPTEAAERMCAIDDDAFTAALQEAFGQRLGQLTLDGPRGSYPLARVLCDRAVSTRAALIGNAGHSLHPAAAQGFNLAIRDALVLAAMLRERLDADPDLDPGNADLLAAWAEARAPDQHRVANFTDAIVRVFSNRLPGLGGARAAGLVGLSLLPAIRHDMARRSMGMAVAPGIDSGVSS</sequence>
<evidence type="ECO:0000259" key="8">
    <source>
        <dbReference type="Pfam" id="PF01494"/>
    </source>
</evidence>
<comment type="cofactor">
    <cofactor evidence="1">
        <name>FAD</name>
        <dbReference type="ChEBI" id="CHEBI:57692"/>
    </cofactor>
</comment>
<dbReference type="PANTHER" id="PTHR43876:SF8">
    <property type="entry name" value="2-OCTAPRENYL-6-METHOXYPHENOL HYDROXYLASE"/>
    <property type="match status" value="1"/>
</dbReference>
<comment type="pathway">
    <text evidence="2">Cofactor biosynthesis; ubiquinone biosynthesis.</text>
</comment>
<dbReference type="NCBIfam" id="NF004356">
    <property type="entry name" value="PRK05732.1"/>
    <property type="match status" value="1"/>
</dbReference>
<evidence type="ECO:0000313" key="9">
    <source>
        <dbReference type="EMBL" id="MFC3106233.1"/>
    </source>
</evidence>
<dbReference type="Proteomes" id="UP001595462">
    <property type="component" value="Unassembled WGS sequence"/>
</dbReference>
<gene>
    <name evidence="9" type="primary">ubiH</name>
    <name evidence="9" type="synonym">visB</name>
    <name evidence="9" type="ORF">ACFOSU_20355</name>
</gene>
<dbReference type="EMBL" id="JBHRSS010000010">
    <property type="protein sequence ID" value="MFC3106233.1"/>
    <property type="molecule type" value="Genomic_DNA"/>
</dbReference>
<dbReference type="SUPFAM" id="SSF51905">
    <property type="entry name" value="FAD/NAD(P)-binding domain"/>
    <property type="match status" value="1"/>
</dbReference>
<evidence type="ECO:0000256" key="3">
    <source>
        <dbReference type="ARBA" id="ARBA00005349"/>
    </source>
</evidence>
<evidence type="ECO:0000256" key="7">
    <source>
        <dbReference type="ARBA" id="ARBA00023033"/>
    </source>
</evidence>
<reference evidence="10" key="1">
    <citation type="journal article" date="2019" name="Int. J. Syst. Evol. Microbiol.">
        <title>The Global Catalogue of Microorganisms (GCM) 10K type strain sequencing project: providing services to taxonomists for standard genome sequencing and annotation.</title>
        <authorList>
            <consortium name="The Broad Institute Genomics Platform"/>
            <consortium name="The Broad Institute Genome Sequencing Center for Infectious Disease"/>
            <person name="Wu L."/>
            <person name="Ma J."/>
        </authorList>
    </citation>
    <scope>NUCLEOTIDE SEQUENCE [LARGE SCALE GENOMIC DNA]</scope>
    <source>
        <strain evidence="10">KCTC 52640</strain>
    </source>
</reference>
<accession>A0ABV7ETX7</accession>
<dbReference type="PROSITE" id="PS51257">
    <property type="entry name" value="PROKAR_LIPOPROTEIN"/>
    <property type="match status" value="1"/>
</dbReference>
<feature type="domain" description="FAD-binding" evidence="8">
    <location>
        <begin position="8"/>
        <end position="331"/>
    </location>
</feature>
<dbReference type="InterPro" id="IPR010971">
    <property type="entry name" value="UbiH/COQ6"/>
</dbReference>
<dbReference type="RefSeq" id="WP_380691845.1">
    <property type="nucleotide sequence ID" value="NZ_JBHRSS010000010.1"/>
</dbReference>
<dbReference type="Pfam" id="PF01494">
    <property type="entry name" value="FAD_binding_3"/>
    <property type="match status" value="1"/>
</dbReference>
<comment type="similarity">
    <text evidence="3">Belongs to the UbiH/COQ6 family.</text>
</comment>
<keyword evidence="10" id="KW-1185">Reference proteome</keyword>
<evidence type="ECO:0000256" key="5">
    <source>
        <dbReference type="ARBA" id="ARBA00022827"/>
    </source>
</evidence>
<protein>
    <submittedName>
        <fullName evidence="9">2-octaprenyl-6-methoxyphenyl hydroxylase</fullName>
        <ecNumber evidence="9">1.14.13.-</ecNumber>
    </submittedName>
</protein>
<dbReference type="EC" id="1.14.13.-" evidence="9"/>
<evidence type="ECO:0000256" key="1">
    <source>
        <dbReference type="ARBA" id="ARBA00001974"/>
    </source>
</evidence>
<evidence type="ECO:0000256" key="2">
    <source>
        <dbReference type="ARBA" id="ARBA00004749"/>
    </source>
</evidence>
<organism evidence="9 10">
    <name type="scientific">Salinisphaera aquimarina</name>
    <dbReference type="NCBI Taxonomy" id="2094031"/>
    <lineage>
        <taxon>Bacteria</taxon>
        <taxon>Pseudomonadati</taxon>
        <taxon>Pseudomonadota</taxon>
        <taxon>Gammaproteobacteria</taxon>
        <taxon>Salinisphaerales</taxon>
        <taxon>Salinisphaeraceae</taxon>
        <taxon>Salinisphaera</taxon>
    </lineage>
</organism>
<evidence type="ECO:0000256" key="4">
    <source>
        <dbReference type="ARBA" id="ARBA00022630"/>
    </source>
</evidence>
<dbReference type="GO" id="GO:0016491">
    <property type="term" value="F:oxidoreductase activity"/>
    <property type="evidence" value="ECO:0007669"/>
    <property type="project" value="UniProtKB-KW"/>
</dbReference>
<dbReference type="PANTHER" id="PTHR43876">
    <property type="entry name" value="UBIQUINONE BIOSYNTHESIS MONOOXYGENASE COQ6, MITOCHONDRIAL"/>
    <property type="match status" value="1"/>
</dbReference>
<evidence type="ECO:0000313" key="10">
    <source>
        <dbReference type="Proteomes" id="UP001595462"/>
    </source>
</evidence>
<keyword evidence="5" id="KW-0274">FAD</keyword>
<proteinExistence type="inferred from homology"/>
<keyword evidence="6 9" id="KW-0560">Oxidoreductase</keyword>
<dbReference type="Gene3D" id="3.50.50.60">
    <property type="entry name" value="FAD/NAD(P)-binding domain"/>
    <property type="match status" value="2"/>
</dbReference>
<name>A0ABV7ETX7_9GAMM</name>
<dbReference type="InterPro" id="IPR002938">
    <property type="entry name" value="FAD-bd"/>
</dbReference>
<keyword evidence="4" id="KW-0285">Flavoprotein</keyword>
<keyword evidence="7" id="KW-0503">Monooxygenase</keyword>